<dbReference type="PANTHER" id="PTHR35630">
    <property type="entry name" value="LEGUMINOSIN GROUP486 SECRETED PEPTIDE"/>
    <property type="match status" value="1"/>
</dbReference>
<sequence>MKNVDYLYLLLLLIGSINDLAFSNSLKSIDRNKNTILFSIYNRMSGKDVEFYFNSLITTRTILSPGEMITETSNLDPKTCSIYMNQFCTSFHVYDPKIDGNNHDIVFMVTNNGVFYSLDDSGIWSRKSTWYHC</sequence>
<dbReference type="Proteomes" id="UP000002051">
    <property type="component" value="Unassembled WGS sequence"/>
</dbReference>
<protein>
    <submittedName>
        <fullName evidence="2">Leguminosin proline-rich group669 secreted peptide</fullName>
    </submittedName>
</protein>
<evidence type="ECO:0000313" key="6">
    <source>
        <dbReference type="Proteomes" id="UP000265566"/>
    </source>
</evidence>
<dbReference type="HOGENOM" id="CLU_143825_0_0_1"/>
<evidence type="ECO:0000313" key="5">
    <source>
        <dbReference type="Proteomes" id="UP000002051"/>
    </source>
</evidence>
<keyword evidence="1" id="KW-0732">Signal</keyword>
<feature type="signal peptide" evidence="1">
    <location>
        <begin position="1"/>
        <end position="23"/>
    </location>
</feature>
<evidence type="ECO:0000313" key="4">
    <source>
        <dbReference type="EnsemblPlants" id="AES63035"/>
    </source>
</evidence>
<reference evidence="6" key="4">
    <citation type="journal article" date="2018" name="Nat. Plants">
        <title>Whole-genome landscape of Medicago truncatula symbiotic genes.</title>
        <authorList>
            <person name="Pecrix Y."/>
            <person name="Staton S.E."/>
            <person name="Sallet E."/>
            <person name="Lelandais-Briere C."/>
            <person name="Moreau S."/>
            <person name="Carrere S."/>
            <person name="Blein T."/>
            <person name="Jardinaud M.F."/>
            <person name="Latrasse D."/>
            <person name="Zouine M."/>
            <person name="Zahm M."/>
            <person name="Kreplak J."/>
            <person name="Mayjonade B."/>
            <person name="Satge C."/>
            <person name="Perez M."/>
            <person name="Cauet S."/>
            <person name="Marande W."/>
            <person name="Chantry-Darmon C."/>
            <person name="Lopez-Roques C."/>
            <person name="Bouchez O."/>
            <person name="Berard A."/>
            <person name="Debelle F."/>
            <person name="Munos S."/>
            <person name="Bendahmane A."/>
            <person name="Berges H."/>
            <person name="Niebel A."/>
            <person name="Buitink J."/>
            <person name="Frugier F."/>
            <person name="Benhamed M."/>
            <person name="Crespi M."/>
            <person name="Gouzy J."/>
            <person name="Gamas P."/>
        </authorList>
    </citation>
    <scope>NUCLEOTIDE SEQUENCE [LARGE SCALE GENOMIC DNA]</scope>
    <source>
        <strain evidence="6">cv. Jemalong A17</strain>
    </source>
</reference>
<dbReference type="EMBL" id="PSQE01000001">
    <property type="protein sequence ID" value="RHN82755.1"/>
    <property type="molecule type" value="Genomic_DNA"/>
</dbReference>
<dbReference type="Gramene" id="rna6940">
    <property type="protein sequence ID" value="RHN82755.1"/>
    <property type="gene ID" value="gene6940"/>
</dbReference>
<proteinExistence type="predicted"/>
<keyword evidence="5" id="KW-1185">Reference proteome</keyword>
<dbReference type="OMA" id="MITETSN"/>
<evidence type="ECO:0000313" key="2">
    <source>
        <dbReference type="EMBL" id="AES63035.1"/>
    </source>
</evidence>
<dbReference type="Proteomes" id="UP000265566">
    <property type="component" value="Chromosome 1"/>
</dbReference>
<reference evidence="3" key="5">
    <citation type="journal article" date="2018" name="Nat. Plants">
        <title>Whole-genome landscape of Medicago truncatula symbiotic genes.</title>
        <authorList>
            <person name="Pecrix Y."/>
            <person name="Gamas P."/>
            <person name="Carrere S."/>
        </authorList>
    </citation>
    <scope>NUCLEOTIDE SEQUENCE</scope>
    <source>
        <tissue evidence="3">Leaves</tissue>
    </source>
</reference>
<dbReference type="EMBL" id="CM001217">
    <property type="protein sequence ID" value="AES63035.1"/>
    <property type="molecule type" value="Genomic_DNA"/>
</dbReference>
<evidence type="ECO:0000313" key="3">
    <source>
        <dbReference type="EMBL" id="RHN82755.1"/>
    </source>
</evidence>
<evidence type="ECO:0000256" key="1">
    <source>
        <dbReference type="SAM" id="SignalP"/>
    </source>
</evidence>
<organism evidence="2 5">
    <name type="scientific">Medicago truncatula</name>
    <name type="common">Barrel medic</name>
    <name type="synonym">Medicago tribuloides</name>
    <dbReference type="NCBI Taxonomy" id="3880"/>
    <lineage>
        <taxon>Eukaryota</taxon>
        <taxon>Viridiplantae</taxon>
        <taxon>Streptophyta</taxon>
        <taxon>Embryophyta</taxon>
        <taxon>Tracheophyta</taxon>
        <taxon>Spermatophyta</taxon>
        <taxon>Magnoliopsida</taxon>
        <taxon>eudicotyledons</taxon>
        <taxon>Gunneridae</taxon>
        <taxon>Pentapetalae</taxon>
        <taxon>rosids</taxon>
        <taxon>fabids</taxon>
        <taxon>Fabales</taxon>
        <taxon>Fabaceae</taxon>
        <taxon>Papilionoideae</taxon>
        <taxon>50 kb inversion clade</taxon>
        <taxon>NPAAA clade</taxon>
        <taxon>Hologalegina</taxon>
        <taxon>IRL clade</taxon>
        <taxon>Trifolieae</taxon>
        <taxon>Medicago</taxon>
    </lineage>
</organism>
<dbReference type="AlphaFoldDB" id="G7IF19"/>
<gene>
    <name evidence="2" type="ordered locus">MTR_1g116040</name>
    <name evidence="3" type="ORF">MtrunA17_Chr1g0213181</name>
</gene>
<reference evidence="4" key="3">
    <citation type="submission" date="2015-04" db="UniProtKB">
        <authorList>
            <consortium name="EnsemblPlants"/>
        </authorList>
    </citation>
    <scope>IDENTIFICATION</scope>
    <source>
        <strain evidence="4">cv. Jemalong A17</strain>
    </source>
</reference>
<dbReference type="EnsemblPlants" id="AES63035">
    <property type="protein sequence ID" value="AES63035"/>
    <property type="gene ID" value="MTR_1g116040"/>
</dbReference>
<reference evidence="2 5" key="2">
    <citation type="journal article" date="2014" name="BMC Genomics">
        <title>An improved genome release (version Mt4.0) for the model legume Medicago truncatula.</title>
        <authorList>
            <person name="Tang H."/>
            <person name="Krishnakumar V."/>
            <person name="Bidwell S."/>
            <person name="Rosen B."/>
            <person name="Chan A."/>
            <person name="Zhou S."/>
            <person name="Gentzbittel L."/>
            <person name="Childs K.L."/>
            <person name="Yandell M."/>
            <person name="Gundlach H."/>
            <person name="Mayer K.F."/>
            <person name="Schwartz D.C."/>
            <person name="Town C.D."/>
        </authorList>
    </citation>
    <scope>GENOME REANNOTATION</scope>
    <source>
        <strain evidence="4 5">cv. Jemalong A17</strain>
    </source>
</reference>
<feature type="chain" id="PRO_5014572148" evidence="1">
    <location>
        <begin position="24"/>
        <end position="133"/>
    </location>
</feature>
<name>G7IF19_MEDTR</name>
<dbReference type="PANTHER" id="PTHR35630:SF2">
    <property type="entry name" value="LEGUMINOSIN GROUP486 SECRETED PEPTIDE"/>
    <property type="match status" value="1"/>
</dbReference>
<dbReference type="PaxDb" id="3880-AES63035"/>
<accession>G7IF19</accession>
<reference evidence="2 5" key="1">
    <citation type="journal article" date="2011" name="Nature">
        <title>The Medicago genome provides insight into the evolution of rhizobial symbioses.</title>
        <authorList>
            <person name="Young N.D."/>
            <person name="Debelle F."/>
            <person name="Oldroyd G.E."/>
            <person name="Geurts R."/>
            <person name="Cannon S.B."/>
            <person name="Udvardi M.K."/>
            <person name="Benedito V.A."/>
            <person name="Mayer K.F."/>
            <person name="Gouzy J."/>
            <person name="Schoof H."/>
            <person name="Van de Peer Y."/>
            <person name="Proost S."/>
            <person name="Cook D.R."/>
            <person name="Meyers B.C."/>
            <person name="Spannagl M."/>
            <person name="Cheung F."/>
            <person name="De Mita S."/>
            <person name="Krishnakumar V."/>
            <person name="Gundlach H."/>
            <person name="Zhou S."/>
            <person name="Mudge J."/>
            <person name="Bharti A.K."/>
            <person name="Murray J.D."/>
            <person name="Naoumkina M.A."/>
            <person name="Rosen B."/>
            <person name="Silverstein K.A."/>
            <person name="Tang H."/>
            <person name="Rombauts S."/>
            <person name="Zhao P.X."/>
            <person name="Zhou P."/>
            <person name="Barbe V."/>
            <person name="Bardou P."/>
            <person name="Bechner M."/>
            <person name="Bellec A."/>
            <person name="Berger A."/>
            <person name="Berges H."/>
            <person name="Bidwell S."/>
            <person name="Bisseling T."/>
            <person name="Choisne N."/>
            <person name="Couloux A."/>
            <person name="Denny R."/>
            <person name="Deshpande S."/>
            <person name="Dai X."/>
            <person name="Doyle J.J."/>
            <person name="Dudez A.M."/>
            <person name="Farmer A.D."/>
            <person name="Fouteau S."/>
            <person name="Franken C."/>
            <person name="Gibelin C."/>
            <person name="Gish J."/>
            <person name="Goldstein S."/>
            <person name="Gonzalez A.J."/>
            <person name="Green P.J."/>
            <person name="Hallab A."/>
            <person name="Hartog M."/>
            <person name="Hua A."/>
            <person name="Humphray S.J."/>
            <person name="Jeong D.H."/>
            <person name="Jing Y."/>
            <person name="Jocker A."/>
            <person name="Kenton S.M."/>
            <person name="Kim D.J."/>
            <person name="Klee K."/>
            <person name="Lai H."/>
            <person name="Lang C."/>
            <person name="Lin S."/>
            <person name="Macmil S.L."/>
            <person name="Magdelenat G."/>
            <person name="Matthews L."/>
            <person name="McCorrison J."/>
            <person name="Monaghan E.L."/>
            <person name="Mun J.H."/>
            <person name="Najar F.Z."/>
            <person name="Nicholson C."/>
            <person name="Noirot C."/>
            <person name="O'Bleness M."/>
            <person name="Paule C.R."/>
            <person name="Poulain J."/>
            <person name="Prion F."/>
            <person name="Qin B."/>
            <person name="Qu C."/>
            <person name="Retzel E.F."/>
            <person name="Riddle C."/>
            <person name="Sallet E."/>
            <person name="Samain S."/>
            <person name="Samson N."/>
            <person name="Sanders I."/>
            <person name="Saurat O."/>
            <person name="Scarpelli C."/>
            <person name="Schiex T."/>
            <person name="Segurens B."/>
            <person name="Severin A.J."/>
            <person name="Sherrier D.J."/>
            <person name="Shi R."/>
            <person name="Sims S."/>
            <person name="Singer S.R."/>
            <person name="Sinharoy S."/>
            <person name="Sterck L."/>
            <person name="Viollet A."/>
            <person name="Wang B.B."/>
            <person name="Wang K."/>
            <person name="Wang M."/>
            <person name="Wang X."/>
            <person name="Warfsmann J."/>
            <person name="Weissenbach J."/>
            <person name="White D.D."/>
            <person name="White J.D."/>
            <person name="Wiley G.B."/>
            <person name="Wincker P."/>
            <person name="Xing Y."/>
            <person name="Yang L."/>
            <person name="Yao Z."/>
            <person name="Ying F."/>
            <person name="Zhai J."/>
            <person name="Zhou L."/>
            <person name="Zuber A."/>
            <person name="Denarie J."/>
            <person name="Dixon R.A."/>
            <person name="May G.D."/>
            <person name="Schwartz D.C."/>
            <person name="Rogers J."/>
            <person name="Quetier F."/>
            <person name="Town C.D."/>
            <person name="Roe B.A."/>
        </authorList>
    </citation>
    <scope>NUCLEOTIDE SEQUENCE [LARGE SCALE GENOMIC DNA]</scope>
    <source>
        <strain evidence="2">A17</strain>
        <strain evidence="4 5">cv. Jemalong A17</strain>
    </source>
</reference>